<dbReference type="SMART" id="SM00028">
    <property type="entry name" value="TPR"/>
    <property type="match status" value="4"/>
</dbReference>
<name>A0A0S4LKJ5_9BACT</name>
<dbReference type="SUPFAM" id="SSF48452">
    <property type="entry name" value="TPR-like"/>
    <property type="match status" value="3"/>
</dbReference>
<evidence type="ECO:0008006" key="5">
    <source>
        <dbReference type="Google" id="ProtNLM"/>
    </source>
</evidence>
<keyword evidence="4" id="KW-1185">Reference proteome</keyword>
<dbReference type="Pfam" id="PF13181">
    <property type="entry name" value="TPR_8"/>
    <property type="match status" value="1"/>
</dbReference>
<dbReference type="Gene3D" id="1.25.40.10">
    <property type="entry name" value="Tetratricopeptide repeat domain"/>
    <property type="match status" value="3"/>
</dbReference>
<accession>A0A0S4LKJ5</accession>
<sequence>MNLCRLPYVRLIVLLVVWTVVPSVAIGQTLPSGKSSSSPVGSRPAAVKSQAPVERLALLLPDDGPRLEGQSTGIDGLAWQEGQSAYKKQAWAEAQRFFAKIVTDYPESPLVPSAKAFLIELALREDSSGQGRALGIQEYKKLVRDHPQSVNARRAEWRIGDLYFEQGWYQEAQVFYEQAMAHAESRHFDGPRSLLGLGYAYMAMGKWSEAEHAFSNVRTRTEQEPLLQGATLGMAHALYRQQRYADAQPLFDLAYRRWPRLVKADPLALQRFAVTEIRLQHEASARELLLLLYNLYPRHEHTPAALLQLAESLRAGANQRLAEFVYALIPALYPYSVPATTAKLRLAVQQTEMMQAGGVESIGRTVSAMMHDVPTPFQSAASYRSLLEDIATREAANPAGSEALFYLAKAAEQSNDMHRAIGLYRDITLKTGQVNDPWAAKAVDRLAVLLTPWIEAAIASQDDLTVVSLFHRQGTVARQRYARSPLLLQIADAHRRLGFAAEGSSLYQQVIKVHNDPALIEPALIGLGKIYLDQRDPDAARKVFERYRFQFPLGTYEGEVVLLLVQAMRQQRDMQGLLHLCRTWLLRHPGHRERPAMYLQLARTLGELDKLEESALAYEEGFKAGAVASSETLLAYADTLSRLNRHERAIAVYQSVLEKKPKVRQAEWARLQTAQHWTALKQYDRATVALAELGRADDEMVNRLSASLKGAAQTVRQSGKAEGL</sequence>
<proteinExistence type="predicted"/>
<keyword evidence="2" id="KW-0802">TPR repeat</keyword>
<organism evidence="3 4">
    <name type="scientific">Candidatus Nitrospira nitrosa</name>
    <dbReference type="NCBI Taxonomy" id="1742972"/>
    <lineage>
        <taxon>Bacteria</taxon>
        <taxon>Pseudomonadati</taxon>
        <taxon>Nitrospirota</taxon>
        <taxon>Nitrospiria</taxon>
        <taxon>Nitrospirales</taxon>
        <taxon>Nitrospiraceae</taxon>
        <taxon>Nitrospira</taxon>
    </lineage>
</organism>
<evidence type="ECO:0000313" key="4">
    <source>
        <dbReference type="Proteomes" id="UP000199032"/>
    </source>
</evidence>
<dbReference type="Pfam" id="PF13174">
    <property type="entry name" value="TPR_6"/>
    <property type="match status" value="1"/>
</dbReference>
<dbReference type="InterPro" id="IPR011990">
    <property type="entry name" value="TPR-like_helical_dom_sf"/>
</dbReference>
<dbReference type="Pfam" id="PF13432">
    <property type="entry name" value="TPR_16"/>
    <property type="match status" value="3"/>
</dbReference>
<reference evidence="3 4" key="1">
    <citation type="submission" date="2015-10" db="EMBL/GenBank/DDBJ databases">
        <authorList>
            <person name="Gilbert D.G."/>
        </authorList>
    </citation>
    <scope>NUCLEOTIDE SEQUENCE [LARGE SCALE GENOMIC DNA]</scope>
    <source>
        <strain evidence="3">COMA1</strain>
    </source>
</reference>
<evidence type="ECO:0000256" key="2">
    <source>
        <dbReference type="ARBA" id="ARBA00022803"/>
    </source>
</evidence>
<evidence type="ECO:0000313" key="3">
    <source>
        <dbReference type="EMBL" id="CUS37791.1"/>
    </source>
</evidence>
<dbReference type="AlphaFoldDB" id="A0A0S4LKJ5"/>
<dbReference type="STRING" id="1742972.COMA1_40260"/>
<gene>
    <name evidence="3" type="ORF">COMA1_40260</name>
</gene>
<protein>
    <recommendedName>
        <fullName evidence="5">Tetratricopeptide repeat protein</fullName>
    </recommendedName>
</protein>
<dbReference type="PANTHER" id="PTHR45586">
    <property type="entry name" value="TPR REPEAT-CONTAINING PROTEIN PA4667"/>
    <property type="match status" value="1"/>
</dbReference>
<dbReference type="PANTHER" id="PTHR45586:SF1">
    <property type="entry name" value="LIPOPOLYSACCHARIDE ASSEMBLY PROTEIN B"/>
    <property type="match status" value="1"/>
</dbReference>
<dbReference type="EMBL" id="CZQA01000010">
    <property type="protein sequence ID" value="CUS37791.1"/>
    <property type="molecule type" value="Genomic_DNA"/>
</dbReference>
<dbReference type="Proteomes" id="UP000199032">
    <property type="component" value="Unassembled WGS sequence"/>
</dbReference>
<evidence type="ECO:0000256" key="1">
    <source>
        <dbReference type="ARBA" id="ARBA00022737"/>
    </source>
</evidence>
<dbReference type="OrthoDB" id="5468987at2"/>
<dbReference type="InterPro" id="IPR019734">
    <property type="entry name" value="TPR_rpt"/>
</dbReference>
<dbReference type="RefSeq" id="WP_141654370.1">
    <property type="nucleotide sequence ID" value="NZ_CZQA01000010.1"/>
</dbReference>
<dbReference type="InterPro" id="IPR051012">
    <property type="entry name" value="CellSynth/LPSAsmb/PSIAsmb"/>
</dbReference>
<keyword evidence="1" id="KW-0677">Repeat</keyword>